<accession>A0A1Z4JA94</accession>
<evidence type="ECO:0000313" key="3">
    <source>
        <dbReference type="EMBL" id="BAY53689.1"/>
    </source>
</evidence>
<name>A0A1Z4JA94_LEPBY</name>
<evidence type="ECO:0000256" key="1">
    <source>
        <dbReference type="SAM" id="MobiDB-lite"/>
    </source>
</evidence>
<feature type="signal peptide" evidence="2">
    <location>
        <begin position="1"/>
        <end position="15"/>
    </location>
</feature>
<dbReference type="AlphaFoldDB" id="A0A1Z4JA94"/>
<evidence type="ECO:0000313" key="4">
    <source>
        <dbReference type="Proteomes" id="UP000217895"/>
    </source>
</evidence>
<feature type="chain" id="PRO_5012780408" evidence="2">
    <location>
        <begin position="16"/>
        <end position="43"/>
    </location>
</feature>
<sequence length="43" mass="4785">MLKSFLLLAAFGACAFIYLSPAKSQTRQAPQDRPPITNFDAKR</sequence>
<proteinExistence type="predicted"/>
<gene>
    <name evidence="3" type="ORF">NIES2135_04990</name>
</gene>
<dbReference type="EMBL" id="AP018203">
    <property type="protein sequence ID" value="BAY53689.1"/>
    <property type="molecule type" value="Genomic_DNA"/>
</dbReference>
<keyword evidence="4" id="KW-1185">Reference proteome</keyword>
<evidence type="ECO:0000256" key="2">
    <source>
        <dbReference type="SAM" id="SignalP"/>
    </source>
</evidence>
<keyword evidence="2" id="KW-0732">Signal</keyword>
<dbReference type="Proteomes" id="UP000217895">
    <property type="component" value="Chromosome"/>
</dbReference>
<organism evidence="3 4">
    <name type="scientific">Leptolyngbya boryana NIES-2135</name>
    <dbReference type="NCBI Taxonomy" id="1973484"/>
    <lineage>
        <taxon>Bacteria</taxon>
        <taxon>Bacillati</taxon>
        <taxon>Cyanobacteriota</taxon>
        <taxon>Cyanophyceae</taxon>
        <taxon>Leptolyngbyales</taxon>
        <taxon>Leptolyngbyaceae</taxon>
        <taxon>Leptolyngbya group</taxon>
        <taxon>Leptolyngbya</taxon>
    </lineage>
</organism>
<reference evidence="3 4" key="1">
    <citation type="submission" date="2017-06" db="EMBL/GenBank/DDBJ databases">
        <title>Genome sequencing of cyanobaciteial culture collection at National Institute for Environmental Studies (NIES).</title>
        <authorList>
            <person name="Hirose Y."/>
            <person name="Shimura Y."/>
            <person name="Fujisawa T."/>
            <person name="Nakamura Y."/>
            <person name="Kawachi M."/>
        </authorList>
    </citation>
    <scope>NUCLEOTIDE SEQUENCE [LARGE SCALE GENOMIC DNA]</scope>
    <source>
        <strain evidence="3 4">NIES-2135</strain>
    </source>
</reference>
<feature type="region of interest" description="Disordered" evidence="1">
    <location>
        <begin position="23"/>
        <end position="43"/>
    </location>
</feature>
<protein>
    <submittedName>
        <fullName evidence="3">Uncharacterized protein</fullName>
    </submittedName>
</protein>